<gene>
    <name evidence="1" type="ORF">FO442_18520</name>
</gene>
<evidence type="ECO:0000313" key="1">
    <source>
        <dbReference type="EMBL" id="TSJ39010.1"/>
    </source>
</evidence>
<dbReference type="Proteomes" id="UP000316008">
    <property type="component" value="Unassembled WGS sequence"/>
</dbReference>
<protein>
    <submittedName>
        <fullName evidence="1">Uncharacterized protein</fullName>
    </submittedName>
</protein>
<reference evidence="1 2" key="1">
    <citation type="submission" date="2019-07" db="EMBL/GenBank/DDBJ databases">
        <authorList>
            <person name="Huq M.A."/>
        </authorList>
    </citation>
    <scope>NUCLEOTIDE SEQUENCE [LARGE SCALE GENOMIC DNA]</scope>
    <source>
        <strain evidence="1 2">MAH-3</strain>
    </source>
</reference>
<dbReference type="RefSeq" id="WP_144334710.1">
    <property type="nucleotide sequence ID" value="NZ_VLPL01000013.1"/>
</dbReference>
<proteinExistence type="predicted"/>
<organism evidence="1 2">
    <name type="scientific">Fluviicola chungangensis</name>
    <dbReference type="NCBI Taxonomy" id="2597671"/>
    <lineage>
        <taxon>Bacteria</taxon>
        <taxon>Pseudomonadati</taxon>
        <taxon>Bacteroidota</taxon>
        <taxon>Flavobacteriia</taxon>
        <taxon>Flavobacteriales</taxon>
        <taxon>Crocinitomicaceae</taxon>
        <taxon>Fluviicola</taxon>
    </lineage>
</organism>
<dbReference type="OrthoDB" id="894042at2"/>
<accession>A0A556MGI9</accession>
<name>A0A556MGI9_9FLAO</name>
<evidence type="ECO:0000313" key="2">
    <source>
        <dbReference type="Proteomes" id="UP000316008"/>
    </source>
</evidence>
<keyword evidence="2" id="KW-1185">Reference proteome</keyword>
<sequence>MKKVFVIILLPIFMFNSALGELFKLPDFLIHFSEHRTQDKSIGICDFIYMHYVGSDQNDSDQDKDMQLPFKKVEDPFSFQIAVFSNSNFISENQLEFIDAYLQIIFKNSQPQTPPLAELFRPPCCA</sequence>
<comment type="caution">
    <text evidence="1">The sequence shown here is derived from an EMBL/GenBank/DDBJ whole genome shotgun (WGS) entry which is preliminary data.</text>
</comment>
<dbReference type="AlphaFoldDB" id="A0A556MGI9"/>
<dbReference type="EMBL" id="VLPL01000013">
    <property type="protein sequence ID" value="TSJ39010.1"/>
    <property type="molecule type" value="Genomic_DNA"/>
</dbReference>